<dbReference type="PROSITE" id="PS50928">
    <property type="entry name" value="ABC_TM1"/>
    <property type="match status" value="1"/>
</dbReference>
<feature type="transmembrane region" description="Helical" evidence="8">
    <location>
        <begin position="242"/>
        <end position="265"/>
    </location>
</feature>
<organism evidence="10 11">
    <name type="scientific">Mycoplasma suis (strain Illinois)</name>
    <dbReference type="NCBI Taxonomy" id="768700"/>
    <lineage>
        <taxon>Bacteria</taxon>
        <taxon>Bacillati</taxon>
        <taxon>Mycoplasmatota</taxon>
        <taxon>Mollicutes</taxon>
        <taxon>Mycoplasmataceae</taxon>
        <taxon>Mycoplasma</taxon>
    </lineage>
</organism>
<evidence type="ECO:0000256" key="3">
    <source>
        <dbReference type="ARBA" id="ARBA00022448"/>
    </source>
</evidence>
<dbReference type="InterPro" id="IPR035906">
    <property type="entry name" value="MetI-like_sf"/>
</dbReference>
<dbReference type="STRING" id="768700.MSU_0078"/>
<name>F0QQ52_MYCSL</name>
<evidence type="ECO:0000256" key="6">
    <source>
        <dbReference type="ARBA" id="ARBA00022989"/>
    </source>
</evidence>
<evidence type="ECO:0000256" key="4">
    <source>
        <dbReference type="ARBA" id="ARBA00022475"/>
    </source>
</evidence>
<evidence type="ECO:0000256" key="2">
    <source>
        <dbReference type="ARBA" id="ARBA00007069"/>
    </source>
</evidence>
<sequence length="306" mass="34379">MKLVFNWVSSKVRRVEPFLIPFIIFVFLAIVVPALLLTKYSFQAIGSPQLAERLTGNIFGTLGLSFFVSICALLLTLCISFPLAVLIWFACSSKSKKTILLLLTFPLLSNYFVKLIGLKSVFDFFNGSLNSTSGIGYTIIGLTYLALPLVTYNFINTLSSLPKVKNWAVKDLGYTFWGELFFLILPWSKTAFWSSSILFFLPSLFTTFISEFLNHDTGTQMIGEIISQISNMAIGSDESKPFVAFLASFLFTIAILFLVFSSLIVRSIKSVASWVKERTTLNRNKKLRQQNKIDILFPQRLGTGNI</sequence>
<accession>F0QQ52</accession>
<keyword evidence="6 8" id="KW-1133">Transmembrane helix</keyword>
<evidence type="ECO:0000256" key="8">
    <source>
        <dbReference type="SAM" id="Phobius"/>
    </source>
</evidence>
<keyword evidence="7 8" id="KW-0472">Membrane</keyword>
<keyword evidence="11" id="KW-1185">Reference proteome</keyword>
<keyword evidence="5 8" id="KW-0812">Transmembrane</keyword>
<gene>
    <name evidence="10" type="primary">potB</name>
    <name evidence="10" type="ordered locus">MSU_0078</name>
</gene>
<dbReference type="Gene3D" id="1.10.3720.10">
    <property type="entry name" value="MetI-like"/>
    <property type="match status" value="1"/>
</dbReference>
<evidence type="ECO:0000256" key="7">
    <source>
        <dbReference type="ARBA" id="ARBA00023136"/>
    </source>
</evidence>
<keyword evidence="4" id="KW-1003">Cell membrane</keyword>
<keyword evidence="3" id="KW-0813">Transport</keyword>
<dbReference type="GO" id="GO:0005886">
    <property type="term" value="C:plasma membrane"/>
    <property type="evidence" value="ECO:0007669"/>
    <property type="project" value="UniProtKB-SubCell"/>
</dbReference>
<evidence type="ECO:0000259" key="9">
    <source>
        <dbReference type="PROSITE" id="PS50928"/>
    </source>
</evidence>
<dbReference type="HOGENOM" id="CLU_908576_0_0_14"/>
<dbReference type="SUPFAM" id="SSF161098">
    <property type="entry name" value="MetI-like"/>
    <property type="match status" value="1"/>
</dbReference>
<dbReference type="GO" id="GO:0055085">
    <property type="term" value="P:transmembrane transport"/>
    <property type="evidence" value="ECO:0007669"/>
    <property type="project" value="InterPro"/>
</dbReference>
<comment type="similarity">
    <text evidence="2">Belongs to the binding-protein-dependent transport system permease family. CysTW subfamily.</text>
</comment>
<proteinExistence type="inferred from homology"/>
<dbReference type="EMBL" id="CP002525">
    <property type="protein sequence ID" value="ADX97622.1"/>
    <property type="molecule type" value="Genomic_DNA"/>
</dbReference>
<evidence type="ECO:0000256" key="5">
    <source>
        <dbReference type="ARBA" id="ARBA00022692"/>
    </source>
</evidence>
<feature type="domain" description="ABC transmembrane type-1" evidence="9">
    <location>
        <begin position="62"/>
        <end position="261"/>
    </location>
</feature>
<feature type="transmembrane region" description="Helical" evidence="8">
    <location>
        <begin position="18"/>
        <end position="38"/>
    </location>
</feature>
<feature type="transmembrane region" description="Helical" evidence="8">
    <location>
        <begin position="134"/>
        <end position="155"/>
    </location>
</feature>
<reference evidence="10 11" key="1">
    <citation type="journal article" date="2011" name="J. Bacteriol.">
        <title>Complete genome sequences of two hemotropic Mycoplasmas, Mycoplasma haemofelis strain Ohio2 and Mycoplasma suis strain Illinois.</title>
        <authorList>
            <person name="Messick J.B."/>
            <person name="Santos A.P."/>
            <person name="Guimaraes A.M."/>
        </authorList>
    </citation>
    <scope>NUCLEOTIDE SEQUENCE [LARGE SCALE GENOMIC DNA]</scope>
    <source>
        <strain evidence="10 11">Illinois</strain>
    </source>
</reference>
<feature type="transmembrane region" description="Helical" evidence="8">
    <location>
        <begin position="98"/>
        <end position="122"/>
    </location>
</feature>
<protein>
    <submittedName>
        <fullName evidence="10">Spermidine/putrescine import permease PotB</fullName>
    </submittedName>
</protein>
<dbReference type="AlphaFoldDB" id="F0QQ52"/>
<feature type="transmembrane region" description="Helical" evidence="8">
    <location>
        <begin position="58"/>
        <end position="91"/>
    </location>
</feature>
<dbReference type="PANTHER" id="PTHR42929:SF1">
    <property type="entry name" value="INNER MEMBRANE ABC TRANSPORTER PERMEASE PROTEIN YDCU-RELATED"/>
    <property type="match status" value="1"/>
</dbReference>
<dbReference type="PANTHER" id="PTHR42929">
    <property type="entry name" value="INNER MEMBRANE ABC TRANSPORTER PERMEASE PROTEIN YDCU-RELATED-RELATED"/>
    <property type="match status" value="1"/>
</dbReference>
<evidence type="ECO:0000313" key="11">
    <source>
        <dbReference type="Proteomes" id="UP000007484"/>
    </source>
</evidence>
<feature type="transmembrane region" description="Helical" evidence="8">
    <location>
        <begin position="191"/>
        <end position="213"/>
    </location>
</feature>
<dbReference type="KEGG" id="mss:MSU_0078"/>
<comment type="subcellular location">
    <subcellularLocation>
        <location evidence="1">Cell membrane</location>
        <topology evidence="1">Multi-pass membrane protein</topology>
    </subcellularLocation>
</comment>
<dbReference type="InterPro" id="IPR000515">
    <property type="entry name" value="MetI-like"/>
</dbReference>
<dbReference type="Proteomes" id="UP000007484">
    <property type="component" value="Chromosome"/>
</dbReference>
<evidence type="ECO:0000256" key="1">
    <source>
        <dbReference type="ARBA" id="ARBA00004651"/>
    </source>
</evidence>
<evidence type="ECO:0000313" key="10">
    <source>
        <dbReference type="EMBL" id="ADX97622.1"/>
    </source>
</evidence>
<dbReference type="RefSeq" id="WP_013609596.1">
    <property type="nucleotide sequence ID" value="NC_015155.1"/>
</dbReference>